<reference evidence="14 15" key="1">
    <citation type="submission" date="2020-08" db="EMBL/GenBank/DDBJ databases">
        <title>Genome sequence of Thermomonas brevis KACC 16975T.</title>
        <authorList>
            <person name="Hyun D.-W."/>
            <person name="Bae J.-W."/>
        </authorList>
    </citation>
    <scope>NUCLEOTIDE SEQUENCE [LARGE SCALE GENOMIC DNA]</scope>
    <source>
        <strain evidence="14 15">KACC 16975</strain>
    </source>
</reference>
<comment type="subcellular location">
    <subcellularLocation>
        <location evidence="1">Cell outer membrane</location>
        <topology evidence="1">Lipid-anchor</topology>
    </subcellularLocation>
</comment>
<dbReference type="GO" id="GO:0009279">
    <property type="term" value="C:cell outer membrane"/>
    <property type="evidence" value="ECO:0007669"/>
    <property type="project" value="UniProtKB-SubCell"/>
</dbReference>
<evidence type="ECO:0000313" key="14">
    <source>
        <dbReference type="EMBL" id="QNN45901.1"/>
    </source>
</evidence>
<dbReference type="InterPro" id="IPR029046">
    <property type="entry name" value="LolA/LolB/LppX"/>
</dbReference>
<evidence type="ECO:0000256" key="5">
    <source>
        <dbReference type="ARBA" id="ARBA00022448"/>
    </source>
</evidence>
<keyword evidence="5" id="KW-0813">Transport</keyword>
<evidence type="ECO:0000313" key="15">
    <source>
        <dbReference type="Proteomes" id="UP000515977"/>
    </source>
</evidence>
<keyword evidence="6 13" id="KW-0732">Signal</keyword>
<evidence type="ECO:0000256" key="8">
    <source>
        <dbReference type="ARBA" id="ARBA00023136"/>
    </source>
</evidence>
<dbReference type="GO" id="GO:0015031">
    <property type="term" value="P:protein transport"/>
    <property type="evidence" value="ECO:0007669"/>
    <property type="project" value="UniProtKB-KW"/>
</dbReference>
<dbReference type="InterPro" id="IPR004565">
    <property type="entry name" value="OM_lipoprot_LolB"/>
</dbReference>
<evidence type="ECO:0000256" key="11">
    <source>
        <dbReference type="ARBA" id="ARBA00023237"/>
    </source>
</evidence>
<gene>
    <name evidence="14" type="primary">lolB</name>
    <name evidence="14" type="ORF">H9L17_11970</name>
</gene>
<evidence type="ECO:0000256" key="3">
    <source>
        <dbReference type="ARBA" id="ARBA00011245"/>
    </source>
</evidence>
<evidence type="ECO:0000256" key="12">
    <source>
        <dbReference type="ARBA" id="ARBA00023288"/>
    </source>
</evidence>
<evidence type="ECO:0000256" key="6">
    <source>
        <dbReference type="ARBA" id="ARBA00022729"/>
    </source>
</evidence>
<organism evidence="14 15">
    <name type="scientific">Thermomonas brevis</name>
    <dbReference type="NCBI Taxonomy" id="215691"/>
    <lineage>
        <taxon>Bacteria</taxon>
        <taxon>Pseudomonadati</taxon>
        <taxon>Pseudomonadota</taxon>
        <taxon>Gammaproteobacteria</taxon>
        <taxon>Lysobacterales</taxon>
        <taxon>Lysobacteraceae</taxon>
        <taxon>Thermomonas</taxon>
    </lineage>
</organism>
<evidence type="ECO:0000256" key="1">
    <source>
        <dbReference type="ARBA" id="ARBA00004459"/>
    </source>
</evidence>
<comment type="similarity">
    <text evidence="2">Belongs to the LolB family.</text>
</comment>
<dbReference type="EMBL" id="CP060711">
    <property type="protein sequence ID" value="QNN45901.1"/>
    <property type="molecule type" value="Genomic_DNA"/>
</dbReference>
<dbReference type="AlphaFoldDB" id="A0A7G9QRC6"/>
<evidence type="ECO:0000256" key="9">
    <source>
        <dbReference type="ARBA" id="ARBA00023139"/>
    </source>
</evidence>
<dbReference type="NCBIfam" id="TIGR00548">
    <property type="entry name" value="lolB"/>
    <property type="match status" value="1"/>
</dbReference>
<evidence type="ECO:0000256" key="7">
    <source>
        <dbReference type="ARBA" id="ARBA00022927"/>
    </source>
</evidence>
<protein>
    <recommendedName>
        <fullName evidence="4">Outer-membrane lipoprotein LolB</fullName>
    </recommendedName>
</protein>
<keyword evidence="8" id="KW-0472">Membrane</keyword>
<evidence type="ECO:0000256" key="13">
    <source>
        <dbReference type="SAM" id="SignalP"/>
    </source>
</evidence>
<proteinExistence type="inferred from homology"/>
<evidence type="ECO:0000256" key="2">
    <source>
        <dbReference type="ARBA" id="ARBA00009696"/>
    </source>
</evidence>
<evidence type="ECO:0000256" key="4">
    <source>
        <dbReference type="ARBA" id="ARBA00016202"/>
    </source>
</evidence>
<keyword evidence="12 14" id="KW-0449">Lipoprotein</keyword>
<keyword evidence="15" id="KW-1185">Reference proteome</keyword>
<keyword evidence="10" id="KW-0143">Chaperone</keyword>
<sequence>MRALAGVALTTLLSGCASLAPPLLRPVDQAAADFAQRERAQALGLAEGDCAAPGWAMAGRVALSNGRQGGSGRIEWAQGAGGTHLQLSAPVTRQSWVLDVAADGAATLQGVADAPLRDGDAARLLRETTGWDIPVSALGCWLRAVAADAGRFGPAQTDYAADLLPRRIEQGDWTIDYADWQPDPFSRLPMPARIEARRGSNRVRLVIDRWGLE</sequence>
<keyword evidence="7" id="KW-0653">Protein transport</keyword>
<dbReference type="CDD" id="cd16326">
    <property type="entry name" value="LolB"/>
    <property type="match status" value="1"/>
</dbReference>
<dbReference type="KEGG" id="tbv:H9L17_11970"/>
<name>A0A7G9QRC6_9GAMM</name>
<evidence type="ECO:0000256" key="10">
    <source>
        <dbReference type="ARBA" id="ARBA00023186"/>
    </source>
</evidence>
<dbReference type="SUPFAM" id="SSF89392">
    <property type="entry name" value="Prokaryotic lipoproteins and lipoprotein localization factors"/>
    <property type="match status" value="1"/>
</dbReference>
<dbReference type="Proteomes" id="UP000515977">
    <property type="component" value="Chromosome"/>
</dbReference>
<dbReference type="RefSeq" id="WP_187569668.1">
    <property type="nucleotide sequence ID" value="NZ_CP060711.1"/>
</dbReference>
<dbReference type="PROSITE" id="PS51257">
    <property type="entry name" value="PROKAR_LIPOPROTEIN"/>
    <property type="match status" value="1"/>
</dbReference>
<keyword evidence="9" id="KW-0564">Palmitate</keyword>
<dbReference type="Gene3D" id="2.50.20.10">
    <property type="entry name" value="Lipoprotein localisation LolA/LolB/LppX"/>
    <property type="match status" value="1"/>
</dbReference>
<feature type="chain" id="PRO_5028803008" description="Outer-membrane lipoprotein LolB" evidence="13">
    <location>
        <begin position="20"/>
        <end position="213"/>
    </location>
</feature>
<feature type="signal peptide" evidence="13">
    <location>
        <begin position="1"/>
        <end position="19"/>
    </location>
</feature>
<accession>A0A7G9QRC6</accession>
<comment type="subunit">
    <text evidence="3">Monomer.</text>
</comment>
<keyword evidence="11" id="KW-0998">Cell outer membrane</keyword>
<dbReference type="Pfam" id="PF03550">
    <property type="entry name" value="LolB"/>
    <property type="match status" value="1"/>
</dbReference>